<feature type="region of interest" description="Disordered" evidence="1">
    <location>
        <begin position="377"/>
        <end position="402"/>
    </location>
</feature>
<evidence type="ECO:0000313" key="3">
    <source>
        <dbReference type="Proteomes" id="UP001147760"/>
    </source>
</evidence>
<dbReference type="AlphaFoldDB" id="A0A9X0BQY3"/>
<protein>
    <submittedName>
        <fullName evidence="2">Uncharacterized protein</fullName>
    </submittedName>
</protein>
<proteinExistence type="predicted"/>
<comment type="caution">
    <text evidence="2">The sequence shown here is derived from an EMBL/GenBank/DDBJ whole genome shotgun (WGS) entry which is preliminary data.</text>
</comment>
<gene>
    <name evidence="2" type="ORF">N7530_004631</name>
</gene>
<keyword evidence="3" id="KW-1185">Reference proteome</keyword>
<feature type="region of interest" description="Disordered" evidence="1">
    <location>
        <begin position="244"/>
        <end position="275"/>
    </location>
</feature>
<name>A0A9X0BQY3_9EURO</name>
<evidence type="ECO:0000313" key="2">
    <source>
        <dbReference type="EMBL" id="KAJ5479122.1"/>
    </source>
</evidence>
<reference evidence="2" key="2">
    <citation type="journal article" date="2023" name="IMA Fungus">
        <title>Comparative genomic study of the Penicillium genus elucidates a diverse pangenome and 15 lateral gene transfer events.</title>
        <authorList>
            <person name="Petersen C."/>
            <person name="Sorensen T."/>
            <person name="Nielsen M.R."/>
            <person name="Sondergaard T.E."/>
            <person name="Sorensen J.L."/>
            <person name="Fitzpatrick D.A."/>
            <person name="Frisvad J.C."/>
            <person name="Nielsen K.L."/>
        </authorList>
    </citation>
    <scope>NUCLEOTIDE SEQUENCE</scope>
    <source>
        <strain evidence="2">IBT 17660</strain>
    </source>
</reference>
<dbReference type="OrthoDB" id="4369965at2759"/>
<dbReference type="Proteomes" id="UP001147760">
    <property type="component" value="Unassembled WGS sequence"/>
</dbReference>
<organism evidence="2 3">
    <name type="scientific">Penicillium desertorum</name>
    <dbReference type="NCBI Taxonomy" id="1303715"/>
    <lineage>
        <taxon>Eukaryota</taxon>
        <taxon>Fungi</taxon>
        <taxon>Dikarya</taxon>
        <taxon>Ascomycota</taxon>
        <taxon>Pezizomycotina</taxon>
        <taxon>Eurotiomycetes</taxon>
        <taxon>Eurotiomycetidae</taxon>
        <taxon>Eurotiales</taxon>
        <taxon>Aspergillaceae</taxon>
        <taxon>Penicillium</taxon>
    </lineage>
</organism>
<accession>A0A9X0BQY3</accession>
<reference evidence="2" key="1">
    <citation type="submission" date="2022-12" db="EMBL/GenBank/DDBJ databases">
        <authorList>
            <person name="Petersen C."/>
        </authorList>
    </citation>
    <scope>NUCLEOTIDE SEQUENCE</scope>
    <source>
        <strain evidence="2">IBT 17660</strain>
    </source>
</reference>
<sequence>MDGNTTSPTITTTENATVSYLLSRVLSGDKICKASDLAALFPQWLNDFEENKPVSPGIPELLTHLLLPFGTTAMLERLEEMGPSLADTEGWMVKLHALMANKAHERMLQKLESMADEEVSFEDLCGKKNAQEDSVNDYLVVDPKRTLQFDYDMRDVMTRGDKDAMKRHADVFYITGYVAWTVRSPYWNIALATDDEGNRFLSDDVLDKVLPKWRRILTGETIPTPKYGVVNSFRSWLASEEKKANDLGKPWPKAPLNTSSSASKPKFVSPKTPEPYSRIRTVDVGRMSPLESSPNVTDGEQTGLLREILNEVKDLKSMMNHVIERQQQQFEITQNQMHENWQQSYPPIPQGMQPSYFVPQQGPFVDPQYQYPVAEPDWQFWDPQNQSPTPMPGPGPSSARRL</sequence>
<evidence type="ECO:0000256" key="1">
    <source>
        <dbReference type="SAM" id="MobiDB-lite"/>
    </source>
</evidence>
<dbReference type="EMBL" id="JAPWDO010000003">
    <property type="protein sequence ID" value="KAJ5479122.1"/>
    <property type="molecule type" value="Genomic_DNA"/>
</dbReference>